<feature type="transmembrane region" description="Helical" evidence="2">
    <location>
        <begin position="85"/>
        <end position="107"/>
    </location>
</feature>
<dbReference type="AlphaFoldDB" id="A0A8J4ECG7"/>
<evidence type="ECO:0000313" key="3">
    <source>
        <dbReference type="EMBL" id="GIJ70480.1"/>
    </source>
</evidence>
<protein>
    <submittedName>
        <fullName evidence="3">Uncharacterized protein</fullName>
    </submittedName>
</protein>
<sequence length="286" mass="29722">MSLDGGNVMTMGSDASGPNQGWPPQPQPSYGPPGHYPPQPSGYPPQQPGPPPGPPPGFPPPGSQPPGFPPPGHPPPPSGGRRRMLLVGGGIGLVVLALLCVTVTIVVTAGGDEDPPPKADQATGRPGAVTYKVVPDLCVLIDTAPFKQVYPVEQERRPTTLPGQSFTSVSCDVGVSSGKGDFDGGTVRVQVDIFGADSAADGPRRSFDGQQKYARDKGVPTTDVAGLGQAAFSYTEKSLGLYVIARDDNLWLRANFGVLGDVTAKAEDLIARLVKVCQDVLPKLKT</sequence>
<feature type="region of interest" description="Disordered" evidence="1">
    <location>
        <begin position="1"/>
        <end position="83"/>
    </location>
</feature>
<organism evidence="3 4">
    <name type="scientific">Virgisporangium ochraceum</name>
    <dbReference type="NCBI Taxonomy" id="65505"/>
    <lineage>
        <taxon>Bacteria</taxon>
        <taxon>Bacillati</taxon>
        <taxon>Actinomycetota</taxon>
        <taxon>Actinomycetes</taxon>
        <taxon>Micromonosporales</taxon>
        <taxon>Micromonosporaceae</taxon>
        <taxon>Virgisporangium</taxon>
    </lineage>
</organism>
<keyword evidence="2" id="KW-0812">Transmembrane</keyword>
<keyword evidence="2" id="KW-1133">Transmembrane helix</keyword>
<evidence type="ECO:0000256" key="2">
    <source>
        <dbReference type="SAM" id="Phobius"/>
    </source>
</evidence>
<evidence type="ECO:0000256" key="1">
    <source>
        <dbReference type="SAM" id="MobiDB-lite"/>
    </source>
</evidence>
<keyword evidence="2" id="KW-0472">Membrane</keyword>
<name>A0A8J4ECG7_9ACTN</name>
<dbReference type="Proteomes" id="UP000635606">
    <property type="component" value="Unassembled WGS sequence"/>
</dbReference>
<keyword evidence="4" id="KW-1185">Reference proteome</keyword>
<proteinExistence type="predicted"/>
<reference evidence="3" key="1">
    <citation type="submission" date="2021-01" db="EMBL/GenBank/DDBJ databases">
        <title>Whole genome shotgun sequence of Virgisporangium ochraceum NBRC 16418.</title>
        <authorList>
            <person name="Komaki H."/>
            <person name="Tamura T."/>
        </authorList>
    </citation>
    <scope>NUCLEOTIDE SEQUENCE</scope>
    <source>
        <strain evidence="3">NBRC 16418</strain>
    </source>
</reference>
<dbReference type="EMBL" id="BOPH01000080">
    <property type="protein sequence ID" value="GIJ70480.1"/>
    <property type="molecule type" value="Genomic_DNA"/>
</dbReference>
<feature type="compositionally biased region" description="Pro residues" evidence="1">
    <location>
        <begin position="21"/>
        <end position="78"/>
    </location>
</feature>
<gene>
    <name evidence="3" type="ORF">Voc01_053970</name>
</gene>
<comment type="caution">
    <text evidence="3">The sequence shown here is derived from an EMBL/GenBank/DDBJ whole genome shotgun (WGS) entry which is preliminary data.</text>
</comment>
<evidence type="ECO:0000313" key="4">
    <source>
        <dbReference type="Proteomes" id="UP000635606"/>
    </source>
</evidence>
<accession>A0A8J4ECG7</accession>